<dbReference type="RefSeq" id="WP_182985568.1">
    <property type="nucleotide sequence ID" value="NZ_JABEQD010000003.1"/>
</dbReference>
<keyword evidence="1" id="KW-0732">Signal</keyword>
<dbReference type="EMBL" id="JABEQD010000003">
    <property type="protein sequence ID" value="MBB2167954.1"/>
    <property type="molecule type" value="Genomic_DNA"/>
</dbReference>
<feature type="chain" id="PRO_5031397917" evidence="1">
    <location>
        <begin position="28"/>
        <end position="144"/>
    </location>
</feature>
<organism evidence="2 3">
    <name type="scientific">Gluconacetobacter aggeris</name>
    <dbReference type="NCBI Taxonomy" id="1286186"/>
    <lineage>
        <taxon>Bacteria</taxon>
        <taxon>Pseudomonadati</taxon>
        <taxon>Pseudomonadota</taxon>
        <taxon>Alphaproteobacteria</taxon>
        <taxon>Acetobacterales</taxon>
        <taxon>Acetobacteraceae</taxon>
        <taxon>Gluconacetobacter</taxon>
    </lineage>
</organism>
<accession>A0A7W4NVU4</accession>
<protein>
    <submittedName>
        <fullName evidence="2">Uncharacterized protein</fullName>
    </submittedName>
</protein>
<dbReference type="AlphaFoldDB" id="A0A7W4NVU4"/>
<proteinExistence type="predicted"/>
<evidence type="ECO:0000313" key="2">
    <source>
        <dbReference type="EMBL" id="MBB2167954.1"/>
    </source>
</evidence>
<evidence type="ECO:0000256" key="1">
    <source>
        <dbReference type="SAM" id="SignalP"/>
    </source>
</evidence>
<sequence>MKKFLSTSALVLLSAYGLTGLTAKAQADTIQTTVTFNNATSSPVSLIGKINISGTASPGVPTTIPANGTSGPILFTTDGVVDAGTLQYKACSFHWGTLENVDPVYGTVTWTLTPSAYSNSSCSATVTTANYFTGQHAVVFTVKN</sequence>
<keyword evidence="3" id="KW-1185">Reference proteome</keyword>
<comment type="caution">
    <text evidence="2">The sequence shown here is derived from an EMBL/GenBank/DDBJ whole genome shotgun (WGS) entry which is preliminary data.</text>
</comment>
<feature type="signal peptide" evidence="1">
    <location>
        <begin position="1"/>
        <end position="27"/>
    </location>
</feature>
<name>A0A7W4NVU4_9PROT</name>
<reference evidence="2 3" key="1">
    <citation type="submission" date="2020-04" db="EMBL/GenBank/DDBJ databases">
        <title>Description of novel Gluconacetobacter.</title>
        <authorList>
            <person name="Sombolestani A."/>
        </authorList>
    </citation>
    <scope>NUCLEOTIDE SEQUENCE [LARGE SCALE GENOMIC DNA]</scope>
    <source>
        <strain evidence="2 3">LMG 27801</strain>
    </source>
</reference>
<evidence type="ECO:0000313" key="3">
    <source>
        <dbReference type="Proteomes" id="UP000559860"/>
    </source>
</evidence>
<gene>
    <name evidence="2" type="ORF">HLH36_06220</name>
</gene>
<dbReference type="Proteomes" id="UP000559860">
    <property type="component" value="Unassembled WGS sequence"/>
</dbReference>